<feature type="signal peptide" evidence="2">
    <location>
        <begin position="1"/>
        <end position="25"/>
    </location>
</feature>
<feature type="region of interest" description="Disordered" evidence="1">
    <location>
        <begin position="27"/>
        <end position="87"/>
    </location>
</feature>
<dbReference type="EMBL" id="JBHSPT010000032">
    <property type="protein sequence ID" value="MFC6056646.1"/>
    <property type="molecule type" value="Genomic_DNA"/>
</dbReference>
<feature type="chain" id="PRO_5047422072" evidence="2">
    <location>
        <begin position="26"/>
        <end position="87"/>
    </location>
</feature>
<dbReference type="RefSeq" id="WP_386397038.1">
    <property type="nucleotide sequence ID" value="NZ_JBHSPT010000032.1"/>
</dbReference>
<name>A0ABW1LYE9_9ACTN</name>
<evidence type="ECO:0000313" key="3">
    <source>
        <dbReference type="EMBL" id="MFC6056646.1"/>
    </source>
</evidence>
<organism evidence="3 4">
    <name type="scientific">Streptomyces pratens</name>
    <dbReference type="NCBI Taxonomy" id="887456"/>
    <lineage>
        <taxon>Bacteria</taxon>
        <taxon>Bacillati</taxon>
        <taxon>Actinomycetota</taxon>
        <taxon>Actinomycetes</taxon>
        <taxon>Kitasatosporales</taxon>
        <taxon>Streptomycetaceae</taxon>
        <taxon>Streptomyces</taxon>
    </lineage>
</organism>
<dbReference type="Proteomes" id="UP001596242">
    <property type="component" value="Unassembled WGS sequence"/>
</dbReference>
<evidence type="ECO:0000256" key="2">
    <source>
        <dbReference type="SAM" id="SignalP"/>
    </source>
</evidence>
<keyword evidence="4" id="KW-1185">Reference proteome</keyword>
<feature type="compositionally biased region" description="Basic and acidic residues" evidence="1">
    <location>
        <begin position="49"/>
        <end position="87"/>
    </location>
</feature>
<evidence type="ECO:0000256" key="1">
    <source>
        <dbReference type="SAM" id="MobiDB-lite"/>
    </source>
</evidence>
<reference evidence="4" key="1">
    <citation type="journal article" date="2019" name="Int. J. Syst. Evol. Microbiol.">
        <title>The Global Catalogue of Microorganisms (GCM) 10K type strain sequencing project: providing services to taxonomists for standard genome sequencing and annotation.</title>
        <authorList>
            <consortium name="The Broad Institute Genomics Platform"/>
            <consortium name="The Broad Institute Genome Sequencing Center for Infectious Disease"/>
            <person name="Wu L."/>
            <person name="Ma J."/>
        </authorList>
    </citation>
    <scope>NUCLEOTIDE SEQUENCE [LARGE SCALE GENOMIC DNA]</scope>
    <source>
        <strain evidence="4">JCM 12763</strain>
    </source>
</reference>
<evidence type="ECO:0000313" key="4">
    <source>
        <dbReference type="Proteomes" id="UP001596242"/>
    </source>
</evidence>
<gene>
    <name evidence="3" type="ORF">ACFP50_14555</name>
</gene>
<protein>
    <submittedName>
        <fullName evidence="3">Uncharacterized protein</fullName>
    </submittedName>
</protein>
<sequence length="87" mass="9735">MSRTFGRRVATGAASVAVAVGVVLAAGGTPSASPHTDAQRVVTGSYATDNDRDRHDRDRDRHDRDRDRHDRDRHDRDNDRDRGGDRR</sequence>
<accession>A0ABW1LYE9</accession>
<proteinExistence type="predicted"/>
<keyword evidence="2" id="KW-0732">Signal</keyword>
<comment type="caution">
    <text evidence="3">The sequence shown here is derived from an EMBL/GenBank/DDBJ whole genome shotgun (WGS) entry which is preliminary data.</text>
</comment>